<evidence type="ECO:0000313" key="2">
    <source>
        <dbReference type="Proteomes" id="UP000661163"/>
    </source>
</evidence>
<gene>
    <name evidence="1" type="ORF">GR217_34475</name>
</gene>
<proteinExistence type="predicted"/>
<dbReference type="AlphaFoldDB" id="A0AAE4YWS2"/>
<protein>
    <submittedName>
        <fullName evidence="1">Uncharacterized protein</fullName>
    </submittedName>
</protein>
<accession>A0AAE4YWS2</accession>
<dbReference type="Proteomes" id="UP000661163">
    <property type="component" value="Unassembled WGS sequence"/>
</dbReference>
<dbReference type="RefSeq" id="WP_164566573.1">
    <property type="nucleotide sequence ID" value="NZ_WUFC01000046.1"/>
</dbReference>
<sequence length="102" mass="10598">MATVTITFTRGNMNDVDSDIGSLAIGAVARSEVITLPATGDLVALSTDNVVELLASDDCWIAIGPTPDPADDSAGVRNGRFLKADLPYQYVVTTGDKIAGEV</sequence>
<reference evidence="1 2" key="1">
    <citation type="submission" date="2019-12" db="EMBL/GenBank/DDBJ databases">
        <title>Rhizobium genotypes associated with high levels of biological nitrogen fixation by grain legumes in a temperate-maritime cropping system.</title>
        <authorList>
            <person name="Maluk M."/>
            <person name="Francesc Ferrando Molina F."/>
            <person name="Lopez Del Egido L."/>
            <person name="Lafos M."/>
            <person name="Langarica-Fuentes A."/>
            <person name="Gebre Yohannes G."/>
            <person name="Young M.W."/>
            <person name="Martin P."/>
            <person name="Gantlett R."/>
            <person name="Kenicer G."/>
            <person name="Hawes C."/>
            <person name="Begg G.S."/>
            <person name="Quilliam R.S."/>
            <person name="Squire G.R."/>
            <person name="Poole P.S."/>
            <person name="Young P.W."/>
            <person name="Iannetta P.M."/>
            <person name="James E.K."/>
        </authorList>
    </citation>
    <scope>NUCLEOTIDE SEQUENCE [LARGE SCALE GENOMIC DNA]</scope>
    <source>
        <strain evidence="1 2">JHI985</strain>
    </source>
</reference>
<name>A0AAE4YWS2_9HYPH</name>
<dbReference type="EMBL" id="WUFC01000046">
    <property type="protein sequence ID" value="NEI52727.1"/>
    <property type="molecule type" value="Genomic_DNA"/>
</dbReference>
<comment type="caution">
    <text evidence="1">The sequence shown here is derived from an EMBL/GenBank/DDBJ whole genome shotgun (WGS) entry which is preliminary data.</text>
</comment>
<evidence type="ECO:0000313" key="1">
    <source>
        <dbReference type="EMBL" id="NEI52727.1"/>
    </source>
</evidence>
<organism evidence="1 2">
    <name type="scientific">Rhizobium ruizarguesonis</name>
    <dbReference type="NCBI Taxonomy" id="2081791"/>
    <lineage>
        <taxon>Bacteria</taxon>
        <taxon>Pseudomonadati</taxon>
        <taxon>Pseudomonadota</taxon>
        <taxon>Alphaproteobacteria</taxon>
        <taxon>Hyphomicrobiales</taxon>
        <taxon>Rhizobiaceae</taxon>
        <taxon>Rhizobium/Agrobacterium group</taxon>
        <taxon>Rhizobium</taxon>
    </lineage>
</organism>